<proteinExistence type="predicted"/>
<dbReference type="EMBL" id="KI964570">
    <property type="protein sequence ID" value="EUC35770.1"/>
    <property type="molecule type" value="Genomic_DNA"/>
</dbReference>
<sequence length="57" mass="6063">MSSDNGDDAVKGLAKPQPISATAVKTQCPFADQDTRHCCIEGPSRSARMRAEGQDRG</sequence>
<name>W6YDR3_COCC2</name>
<dbReference type="KEGG" id="bze:COCCADRAFT_90047"/>
<dbReference type="GeneID" id="19152898"/>
<organism evidence="1 2">
    <name type="scientific">Cochliobolus carbonum (strain 26-R-13)</name>
    <name type="common">Maize leaf spot fungus</name>
    <name type="synonym">Bipolaris zeicola</name>
    <dbReference type="NCBI Taxonomy" id="930089"/>
    <lineage>
        <taxon>Eukaryota</taxon>
        <taxon>Fungi</taxon>
        <taxon>Dikarya</taxon>
        <taxon>Ascomycota</taxon>
        <taxon>Pezizomycotina</taxon>
        <taxon>Dothideomycetes</taxon>
        <taxon>Pleosporomycetidae</taxon>
        <taxon>Pleosporales</taxon>
        <taxon>Pleosporineae</taxon>
        <taxon>Pleosporaceae</taxon>
        <taxon>Bipolaris</taxon>
    </lineage>
</organism>
<evidence type="ECO:0000313" key="1">
    <source>
        <dbReference type="EMBL" id="EUC35770.1"/>
    </source>
</evidence>
<reference evidence="1 2" key="1">
    <citation type="journal article" date="2013" name="PLoS Genet.">
        <title>Comparative genome structure, secondary metabolite, and effector coding capacity across Cochliobolus pathogens.</title>
        <authorList>
            <person name="Condon B.J."/>
            <person name="Leng Y."/>
            <person name="Wu D."/>
            <person name="Bushley K.E."/>
            <person name="Ohm R.A."/>
            <person name="Otillar R."/>
            <person name="Martin J."/>
            <person name="Schackwitz W."/>
            <person name="Grimwood J."/>
            <person name="MohdZainudin N."/>
            <person name="Xue C."/>
            <person name="Wang R."/>
            <person name="Manning V.A."/>
            <person name="Dhillon B."/>
            <person name="Tu Z.J."/>
            <person name="Steffenson B.J."/>
            <person name="Salamov A."/>
            <person name="Sun H."/>
            <person name="Lowry S."/>
            <person name="LaButti K."/>
            <person name="Han J."/>
            <person name="Copeland A."/>
            <person name="Lindquist E."/>
            <person name="Barry K."/>
            <person name="Schmutz J."/>
            <person name="Baker S.E."/>
            <person name="Ciuffetti L.M."/>
            <person name="Grigoriev I.V."/>
            <person name="Zhong S."/>
            <person name="Turgeon B.G."/>
        </authorList>
    </citation>
    <scope>NUCLEOTIDE SEQUENCE [LARGE SCALE GENOMIC DNA]</scope>
    <source>
        <strain evidence="1 2">26-R-13</strain>
    </source>
</reference>
<dbReference type="Proteomes" id="UP000053841">
    <property type="component" value="Unassembled WGS sequence"/>
</dbReference>
<dbReference type="OrthoDB" id="3684810at2759"/>
<evidence type="ECO:0000313" key="2">
    <source>
        <dbReference type="Proteomes" id="UP000053841"/>
    </source>
</evidence>
<dbReference type="AlphaFoldDB" id="W6YDR3"/>
<dbReference type="HOGENOM" id="CLU_2996215_0_0_1"/>
<accession>W6YDR3</accession>
<keyword evidence="2" id="KW-1185">Reference proteome</keyword>
<gene>
    <name evidence="1" type="ORF">COCCADRAFT_90047</name>
</gene>
<protein>
    <submittedName>
        <fullName evidence="1">Uncharacterized protein</fullName>
    </submittedName>
</protein>
<dbReference type="RefSeq" id="XP_007709940.1">
    <property type="nucleotide sequence ID" value="XM_007711750.1"/>
</dbReference>